<evidence type="ECO:0000313" key="2">
    <source>
        <dbReference type="Proteomes" id="UP000035352"/>
    </source>
</evidence>
<dbReference type="Proteomes" id="UP000035352">
    <property type="component" value="Chromosome"/>
</dbReference>
<sequence>MEAAAAIEGRIDWVPGAKRNAHLIAEFHMLLGLIAIGEGCNDRRPDVRLVVSREAEAFHLVLGGMRMAGVTLPDLGVFVQPGGVTLDYPMGSEWGEMQIEAFVKLLRLLTASGGSISVPWWGAAGDRAFKAAVQGPQGSSS</sequence>
<proteinExistence type="predicted"/>
<reference evidence="1 2" key="1">
    <citation type="submission" date="2015-05" db="EMBL/GenBank/DDBJ databases">
        <authorList>
            <person name="Tang B."/>
            <person name="Yu Y."/>
        </authorList>
    </citation>
    <scope>NUCLEOTIDE SEQUENCE [LARGE SCALE GENOMIC DNA]</scope>
    <source>
        <strain evidence="1 2">DSM 7029</strain>
    </source>
</reference>
<accession>A0A0G3BCN9</accession>
<name>A0A0G3BCN9_9BURK</name>
<dbReference type="KEGG" id="pbh:AAW51_0396"/>
<keyword evidence="2" id="KW-1185">Reference proteome</keyword>
<organism evidence="1 2">
    <name type="scientific">Caldimonas brevitalea</name>
    <dbReference type="NCBI Taxonomy" id="413882"/>
    <lineage>
        <taxon>Bacteria</taxon>
        <taxon>Pseudomonadati</taxon>
        <taxon>Pseudomonadota</taxon>
        <taxon>Betaproteobacteria</taxon>
        <taxon>Burkholderiales</taxon>
        <taxon>Sphaerotilaceae</taxon>
        <taxon>Caldimonas</taxon>
    </lineage>
</organism>
<dbReference type="AlphaFoldDB" id="A0A0G3BCN9"/>
<gene>
    <name evidence="1" type="ORF">AAW51_0396</name>
</gene>
<protein>
    <submittedName>
        <fullName evidence="1">Uncharacterized protein</fullName>
    </submittedName>
</protein>
<dbReference type="EMBL" id="CP011371">
    <property type="protein sequence ID" value="AKJ27087.1"/>
    <property type="molecule type" value="Genomic_DNA"/>
</dbReference>
<evidence type="ECO:0000313" key="1">
    <source>
        <dbReference type="EMBL" id="AKJ27087.1"/>
    </source>
</evidence>